<comment type="caution">
    <text evidence="2">The sequence shown here is derived from an EMBL/GenBank/DDBJ whole genome shotgun (WGS) entry which is preliminary data.</text>
</comment>
<evidence type="ECO:0000259" key="1">
    <source>
        <dbReference type="Pfam" id="PF08448"/>
    </source>
</evidence>
<evidence type="ECO:0000313" key="2">
    <source>
        <dbReference type="EMBL" id="TNC49607.1"/>
    </source>
</evidence>
<feature type="domain" description="PAS fold-4" evidence="1">
    <location>
        <begin position="63"/>
        <end position="155"/>
    </location>
</feature>
<name>A0A5C4MXY1_9RHOB</name>
<evidence type="ECO:0000313" key="3">
    <source>
        <dbReference type="Proteomes" id="UP000305887"/>
    </source>
</evidence>
<keyword evidence="3" id="KW-1185">Reference proteome</keyword>
<dbReference type="Proteomes" id="UP000305887">
    <property type="component" value="Unassembled WGS sequence"/>
</dbReference>
<sequence>MDARTQRETWPPGSGEMAGRLWAHDWAASPLGPPEAWPEELKAVVSLMLASPLVSSIAVGPERVLLYNNAAARLYGDRHPGALGRPLPETWPEAYATVAHLYDRAFAGEAVRVPAQPLDVSREGGEVFEVYLTPVQGEDGRVLAVHMTGFEVGARLPAEAALRESEARQAFLLRLADALRPLGDAVAIQAEAARVLGEQLGASRVAYYEVDGESYVHRGRLQAGRAVPCGTPPRGVVRPRTA</sequence>
<accession>A0A5C4MXY1</accession>
<dbReference type="EMBL" id="VDFU01000010">
    <property type="protein sequence ID" value="TNC49607.1"/>
    <property type="molecule type" value="Genomic_DNA"/>
</dbReference>
<dbReference type="InterPro" id="IPR035965">
    <property type="entry name" value="PAS-like_dom_sf"/>
</dbReference>
<organism evidence="2 3">
    <name type="scientific">Rubellimicrobium rubrum</name>
    <dbReference type="NCBI Taxonomy" id="2585369"/>
    <lineage>
        <taxon>Bacteria</taxon>
        <taxon>Pseudomonadati</taxon>
        <taxon>Pseudomonadota</taxon>
        <taxon>Alphaproteobacteria</taxon>
        <taxon>Rhodobacterales</taxon>
        <taxon>Roseobacteraceae</taxon>
        <taxon>Rubellimicrobium</taxon>
    </lineage>
</organism>
<dbReference type="OrthoDB" id="9796100at2"/>
<reference evidence="2 3" key="1">
    <citation type="submission" date="2019-06" db="EMBL/GenBank/DDBJ databases">
        <title>YIM 131921 draft genome.</title>
        <authorList>
            <person name="Jiang L."/>
        </authorList>
    </citation>
    <scope>NUCLEOTIDE SEQUENCE [LARGE SCALE GENOMIC DNA]</scope>
    <source>
        <strain evidence="2 3">YIM 131921</strain>
    </source>
</reference>
<dbReference type="SUPFAM" id="SSF55785">
    <property type="entry name" value="PYP-like sensor domain (PAS domain)"/>
    <property type="match status" value="1"/>
</dbReference>
<protein>
    <recommendedName>
        <fullName evidence="1">PAS fold-4 domain-containing protein</fullName>
    </recommendedName>
</protein>
<dbReference type="Pfam" id="PF08448">
    <property type="entry name" value="PAS_4"/>
    <property type="match status" value="1"/>
</dbReference>
<dbReference type="Gene3D" id="3.30.450.20">
    <property type="entry name" value="PAS domain"/>
    <property type="match status" value="1"/>
</dbReference>
<dbReference type="AlphaFoldDB" id="A0A5C4MXY1"/>
<proteinExistence type="predicted"/>
<dbReference type="InterPro" id="IPR013656">
    <property type="entry name" value="PAS_4"/>
</dbReference>
<dbReference type="RefSeq" id="WP_139076776.1">
    <property type="nucleotide sequence ID" value="NZ_VDFU01000010.1"/>
</dbReference>
<gene>
    <name evidence="2" type="ORF">FHG66_10875</name>
</gene>